<evidence type="ECO:0008006" key="3">
    <source>
        <dbReference type="Google" id="ProtNLM"/>
    </source>
</evidence>
<reference evidence="1 2" key="1">
    <citation type="journal article" date="2016" name="Nat. Commun.">
        <title>Thousands of microbial genomes shed light on interconnected biogeochemical processes in an aquifer system.</title>
        <authorList>
            <person name="Anantharaman K."/>
            <person name="Brown C.T."/>
            <person name="Hug L.A."/>
            <person name="Sharon I."/>
            <person name="Castelle C.J."/>
            <person name="Probst A.J."/>
            <person name="Thomas B.C."/>
            <person name="Singh A."/>
            <person name="Wilkins M.J."/>
            <person name="Karaoz U."/>
            <person name="Brodie E.L."/>
            <person name="Williams K.H."/>
            <person name="Hubbard S.S."/>
            <person name="Banfield J.F."/>
        </authorList>
    </citation>
    <scope>NUCLEOTIDE SEQUENCE [LARGE SCALE GENOMIC DNA]</scope>
</reference>
<dbReference type="Proteomes" id="UP000176774">
    <property type="component" value="Unassembled WGS sequence"/>
</dbReference>
<evidence type="ECO:0000313" key="2">
    <source>
        <dbReference type="Proteomes" id="UP000176774"/>
    </source>
</evidence>
<name>A0A1G2IG28_9BACT</name>
<dbReference type="STRING" id="1802214.A2908_00485"/>
<dbReference type="EMBL" id="MHPA01000010">
    <property type="protein sequence ID" value="OGZ73567.1"/>
    <property type="molecule type" value="Genomic_DNA"/>
</dbReference>
<protein>
    <recommendedName>
        <fullName evidence="3">Xylose isomerase-like TIM barrel domain-containing protein</fullName>
    </recommendedName>
</protein>
<gene>
    <name evidence="1" type="ORF">A2908_00485</name>
</gene>
<accession>A0A1G2IG28</accession>
<evidence type="ECO:0000313" key="1">
    <source>
        <dbReference type="EMBL" id="OGZ73567.1"/>
    </source>
</evidence>
<comment type="caution">
    <text evidence="1">The sequence shown here is derived from an EMBL/GenBank/DDBJ whole genome shotgun (WGS) entry which is preliminary data.</text>
</comment>
<proteinExistence type="predicted"/>
<dbReference type="AlphaFoldDB" id="A0A1G2IG28"/>
<organism evidence="1 2">
    <name type="scientific">Candidatus Staskawiczbacteria bacterium RIFCSPLOWO2_01_FULL_38_12b</name>
    <dbReference type="NCBI Taxonomy" id="1802214"/>
    <lineage>
        <taxon>Bacteria</taxon>
        <taxon>Candidatus Staskawicziibacteriota</taxon>
    </lineage>
</organism>
<sequence>MQKNILVSITGSQEKNWQDKLQEITDFKIQEIALFLEIFEKEQREKIYQALLTSNVKSIPLVHIRHDMTKDELQFLKTTFKAKYFTCHEENFVHHDIEHWKGFYKNIFLEMNFDNFVSKKVMVEKIGGFCIDLAHFKVGLEKLSKDFEYVYSKNKMAKYFKCNHVNGYNPKINKDMHTIYSFKEFDYLKTLPEFVFGNVIALEMSNPIQEQLEFKKYLTKLLSEKFK</sequence>